<dbReference type="CDD" id="cd00757">
    <property type="entry name" value="ThiF_MoeB_HesA_family"/>
    <property type="match status" value="1"/>
</dbReference>
<dbReference type="EMBL" id="IACT01007623">
    <property type="protein sequence ID" value="LAC26737.1"/>
    <property type="molecule type" value="mRNA"/>
</dbReference>
<dbReference type="PANTHER" id="PTHR10953:SF102">
    <property type="entry name" value="ADENYLYLTRANSFERASE AND SULFURTRANSFERASE MOCS3"/>
    <property type="match status" value="1"/>
</dbReference>
<dbReference type="PROSITE" id="PS50206">
    <property type="entry name" value="RHODANESE_3"/>
    <property type="match status" value="1"/>
</dbReference>
<dbReference type="EC" id="2.7.7.-" evidence="11"/>
<comment type="function">
    <text evidence="11">Plays a central role in 2-thiolation of mcm(5)S(2)U at tRNA wobble positions of cytosolic tRNA(Lys), tRNA(Glu) and tRNA(Gln). Acts by mediating the C-terminal thiocarboxylation of the sulfur carrier URM1. Its N-terminus first activates URM1 as acyl-adenylate (-COAMP), then the persulfide sulfur on the catalytic cysteine is transferred to URM1 to form thiocarboxylation (-COSH) of its C-terminus. The reaction probably involves hydrogen sulfide that is generated from the persulfide intermediate and that acts as nucleophile towards URM1. Subsequently, a transient disulfide bond is formed. Does not use thiosulfate as sulfur donor; NFS1 probably acting as a sulfur donor for thiocarboxylation reactions.</text>
</comment>
<feature type="binding site" evidence="11">
    <location>
        <position position="44"/>
    </location>
    <ligand>
        <name>ATP</name>
        <dbReference type="ChEBI" id="CHEBI:30616"/>
    </ligand>
</feature>
<dbReference type="Gene3D" id="3.40.250.10">
    <property type="entry name" value="Rhodanese-like domain"/>
    <property type="match status" value="1"/>
</dbReference>
<organism evidence="13">
    <name type="scientific">Hirondellea gigas</name>
    <dbReference type="NCBI Taxonomy" id="1518452"/>
    <lineage>
        <taxon>Eukaryota</taxon>
        <taxon>Metazoa</taxon>
        <taxon>Ecdysozoa</taxon>
        <taxon>Arthropoda</taxon>
        <taxon>Crustacea</taxon>
        <taxon>Multicrustacea</taxon>
        <taxon>Malacostraca</taxon>
        <taxon>Eumalacostraca</taxon>
        <taxon>Peracarida</taxon>
        <taxon>Amphipoda</taxon>
        <taxon>Amphilochidea</taxon>
        <taxon>Lysianassida</taxon>
        <taxon>Lysianassidira</taxon>
        <taxon>Lysianassoidea</taxon>
        <taxon>Lysianassidae</taxon>
        <taxon>Hirondellea</taxon>
    </lineage>
</organism>
<name>A0A6A7G6H5_9CRUS</name>
<accession>A0A6A7G6H5</accession>
<evidence type="ECO:0000256" key="2">
    <source>
        <dbReference type="ARBA" id="ARBA00022490"/>
    </source>
</evidence>
<dbReference type="NCBIfam" id="NF004281">
    <property type="entry name" value="PRK05690.1"/>
    <property type="match status" value="1"/>
</dbReference>
<feature type="binding site" evidence="11">
    <location>
        <position position="177"/>
    </location>
    <ligand>
        <name>Zn(2+)</name>
        <dbReference type="ChEBI" id="CHEBI:29105"/>
    </ligand>
</feature>
<evidence type="ECO:0000256" key="5">
    <source>
        <dbReference type="ARBA" id="ARBA00022723"/>
    </source>
</evidence>
<sequence length="408" mass="44513">MEDPPFLSNDQILRYGRHLILPAIGMDVQRRICNSSVLVVGAGGLGSPVLQYLAGAGVGRIGIIDADEVDISNLHRQVIHSESEVSNPKVDSARDSCLAINSSIIVETFNERFSRSNAIELVQNYDLVADCTDNVSSRYLINDIAVMCGKPDVSGGAIGTEGQLTVYNYKGGPCYRCLHPKPPPPETVSNCSDNGVLGVVPGIIGSLQAMEILKIVGQFGEPLSAKLLIFDGLSCSFRSMRLRSRSPTCDVCGDKPTIPNVLTDPTADLIDYNEFCGSCHVELDAKDCPSVSCEEYKSIVDQGDEHVLLDVRELVQYEICSLPNSINIPFAQMKERIGEVFKEIGQTDIDPLFGKPVQPVPVYLICRRGIDSLSAARLLLSKDAKNVINIRGGLLQWHRTIDSEFPLY</sequence>
<dbReference type="GO" id="GO:0004792">
    <property type="term" value="F:thiosulfate-cyanide sulfurtransferase activity"/>
    <property type="evidence" value="ECO:0007669"/>
    <property type="project" value="TreeGrafter"/>
</dbReference>
<dbReference type="EC" id="2.8.1.-" evidence="11"/>
<dbReference type="GO" id="GO:0046872">
    <property type="term" value="F:metal ion binding"/>
    <property type="evidence" value="ECO:0007669"/>
    <property type="project" value="UniProtKB-KW"/>
</dbReference>
<dbReference type="InterPro" id="IPR001763">
    <property type="entry name" value="Rhodanese-like_dom"/>
</dbReference>
<dbReference type="GO" id="GO:0006777">
    <property type="term" value="P:Mo-molybdopterin cofactor biosynthetic process"/>
    <property type="evidence" value="ECO:0007669"/>
    <property type="project" value="UniProtKB-UniRule"/>
</dbReference>
<feature type="binding site" evidence="11">
    <location>
        <position position="65"/>
    </location>
    <ligand>
        <name>ATP</name>
        <dbReference type="ChEBI" id="CHEBI:30616"/>
    </ligand>
</feature>
<keyword evidence="8 11" id="KW-0067">ATP-binding</keyword>
<dbReference type="HAMAP" id="MF_03049">
    <property type="entry name" value="MOCS3_Uba4"/>
    <property type="match status" value="1"/>
</dbReference>
<reference evidence="13" key="1">
    <citation type="submission" date="2017-11" db="EMBL/GenBank/DDBJ databases">
        <title>The sensing device of the deep-sea amphipod.</title>
        <authorList>
            <person name="Kobayashi H."/>
            <person name="Nagahama T."/>
            <person name="Arai W."/>
            <person name="Sasagawa Y."/>
            <person name="Umeda M."/>
            <person name="Hayashi T."/>
            <person name="Nikaido I."/>
            <person name="Watanabe H."/>
            <person name="Oguri K."/>
            <person name="Kitazato H."/>
            <person name="Fujioka K."/>
            <person name="Kido Y."/>
            <person name="Takami H."/>
        </authorList>
    </citation>
    <scope>NUCLEOTIDE SEQUENCE</scope>
    <source>
        <tissue evidence="13">Whole body</tissue>
    </source>
</reference>
<dbReference type="Gene3D" id="3.40.50.720">
    <property type="entry name" value="NAD(P)-binding Rossmann-like Domain"/>
    <property type="match status" value="1"/>
</dbReference>
<evidence type="ECO:0000256" key="10">
    <source>
        <dbReference type="ARBA" id="ARBA00023268"/>
    </source>
</evidence>
<proteinExistence type="evidence at transcript level"/>
<dbReference type="UniPathway" id="UPA00988"/>
<dbReference type="InterPro" id="IPR000594">
    <property type="entry name" value="ThiF_NAD_FAD-bd"/>
</dbReference>
<evidence type="ECO:0000256" key="9">
    <source>
        <dbReference type="ARBA" id="ARBA00023150"/>
    </source>
</evidence>
<dbReference type="PANTHER" id="PTHR10953">
    <property type="entry name" value="UBIQUITIN-ACTIVATING ENZYME E1"/>
    <property type="match status" value="1"/>
</dbReference>
<keyword evidence="13" id="KW-0548">Nucleotidyltransferase</keyword>
<dbReference type="FunFam" id="3.40.50.720:FF:000033">
    <property type="entry name" value="Adenylyltransferase and sulfurtransferase MOCS3"/>
    <property type="match status" value="1"/>
</dbReference>
<comment type="cofactor">
    <cofactor evidence="11">
        <name>Zn(2+)</name>
        <dbReference type="ChEBI" id="CHEBI:29105"/>
    </cofactor>
    <text evidence="11">Binds 1 zinc ion per subunit.</text>
</comment>
<evidence type="ECO:0000256" key="11">
    <source>
        <dbReference type="HAMAP-Rule" id="MF_03049"/>
    </source>
</evidence>
<keyword evidence="4 11" id="KW-0819">tRNA processing</keyword>
<dbReference type="GO" id="GO:0005829">
    <property type="term" value="C:cytosol"/>
    <property type="evidence" value="ECO:0007669"/>
    <property type="project" value="UniProtKB-SubCell"/>
</dbReference>
<feature type="binding site" evidence="11">
    <location>
        <begin position="133"/>
        <end position="134"/>
    </location>
    <ligand>
        <name>ATP</name>
        <dbReference type="ChEBI" id="CHEBI:30616"/>
    </ligand>
</feature>
<dbReference type="Pfam" id="PF00899">
    <property type="entry name" value="ThiF"/>
    <property type="match status" value="1"/>
</dbReference>
<dbReference type="AlphaFoldDB" id="A0A6A7G6H5"/>
<evidence type="ECO:0000256" key="4">
    <source>
        <dbReference type="ARBA" id="ARBA00022694"/>
    </source>
</evidence>
<feature type="binding site" evidence="11">
    <location>
        <position position="89"/>
    </location>
    <ligand>
        <name>ATP</name>
        <dbReference type="ChEBI" id="CHEBI:30616"/>
    </ligand>
</feature>
<dbReference type="GO" id="GO:0002143">
    <property type="term" value="P:tRNA wobble position uridine thiolation"/>
    <property type="evidence" value="ECO:0007669"/>
    <property type="project" value="InterPro"/>
</dbReference>
<keyword evidence="6 11" id="KW-0547">Nucleotide-binding</keyword>
<comment type="similarity">
    <text evidence="11">In the N-terminal section; belongs to the HesA/MoeB/ThiF family. UBA4 subfamily.</text>
</comment>
<keyword evidence="3 11" id="KW-0808">Transferase</keyword>
<comment type="pathway">
    <text evidence="11">tRNA modification; 5-methoxycarbonylmethyl-2-thiouridine-tRNA biosynthesis.</text>
</comment>
<dbReference type="SMART" id="SM00450">
    <property type="entry name" value="RHOD"/>
    <property type="match status" value="1"/>
</dbReference>
<dbReference type="GO" id="GO:0070566">
    <property type="term" value="F:adenylyltransferase activity"/>
    <property type="evidence" value="ECO:0007669"/>
    <property type="project" value="InterPro"/>
</dbReference>
<keyword evidence="9 11" id="KW-0501">Molybdenum cofactor biosynthesis</keyword>
<evidence type="ECO:0000256" key="6">
    <source>
        <dbReference type="ARBA" id="ARBA00022741"/>
    </source>
</evidence>
<dbReference type="GO" id="GO:0042292">
    <property type="term" value="F:URM1 activating enzyme activity"/>
    <property type="evidence" value="ECO:0007669"/>
    <property type="project" value="TreeGrafter"/>
</dbReference>
<feature type="binding site" evidence="11">
    <location>
        <position position="174"/>
    </location>
    <ligand>
        <name>Zn(2+)</name>
        <dbReference type="ChEBI" id="CHEBI:29105"/>
    </ligand>
</feature>
<feature type="domain" description="Rhodanese" evidence="12">
    <location>
        <begin position="302"/>
        <end position="406"/>
    </location>
</feature>
<keyword evidence="2 11" id="KW-0963">Cytoplasm</keyword>
<feature type="binding site" evidence="11">
    <location>
        <begin position="72"/>
        <end position="76"/>
    </location>
    <ligand>
        <name>ATP</name>
        <dbReference type="ChEBI" id="CHEBI:30616"/>
    </ligand>
</feature>
<evidence type="ECO:0000256" key="1">
    <source>
        <dbReference type="ARBA" id="ARBA00004514"/>
    </source>
</evidence>
<feature type="active site" description="Cysteine persulfide intermediate; for sulfurtransferase activity" evidence="11">
    <location>
        <position position="366"/>
    </location>
</feature>
<feature type="binding site" evidence="11">
    <location>
        <position position="252"/>
    </location>
    <ligand>
        <name>Zn(2+)</name>
        <dbReference type="ChEBI" id="CHEBI:29105"/>
    </ligand>
</feature>
<evidence type="ECO:0000256" key="8">
    <source>
        <dbReference type="ARBA" id="ARBA00022840"/>
    </source>
</evidence>
<dbReference type="InterPro" id="IPR045886">
    <property type="entry name" value="ThiF/MoeB/HesA"/>
</dbReference>
<evidence type="ECO:0000256" key="7">
    <source>
        <dbReference type="ARBA" id="ARBA00022833"/>
    </source>
</evidence>
<dbReference type="InterPro" id="IPR035985">
    <property type="entry name" value="Ubiquitin-activating_enz"/>
</dbReference>
<evidence type="ECO:0000259" key="12">
    <source>
        <dbReference type="PROSITE" id="PS50206"/>
    </source>
</evidence>
<dbReference type="FunFam" id="3.40.250.10:FF:000014">
    <property type="entry name" value="Adenylyltransferase and sulfurtransferase MOCS3"/>
    <property type="match status" value="1"/>
</dbReference>
<keyword evidence="10 11" id="KW-0511">Multifunctional enzyme</keyword>
<keyword evidence="5 11" id="KW-0479">Metal-binding</keyword>
<evidence type="ECO:0000313" key="13">
    <source>
        <dbReference type="EMBL" id="LAC26737.1"/>
    </source>
</evidence>
<comment type="subcellular location">
    <subcellularLocation>
        <location evidence="1">Cytoplasm</location>
        <location evidence="1">Cytosol</location>
    </subcellularLocation>
</comment>
<dbReference type="Pfam" id="PF00581">
    <property type="entry name" value="Rhodanese"/>
    <property type="match status" value="1"/>
</dbReference>
<dbReference type="SUPFAM" id="SSF69572">
    <property type="entry name" value="Activating enzymes of the ubiquitin-like proteins"/>
    <property type="match status" value="1"/>
</dbReference>
<feature type="active site" description="Glycyl thioester intermediate; for adenylyltransferase activity" evidence="11">
    <location>
        <position position="191"/>
    </location>
</feature>
<protein>
    <recommendedName>
        <fullName evidence="11">Adenylyltransferase and sulfurtransferase MOCS3 homolog</fullName>
    </recommendedName>
    <alternativeName>
        <fullName evidence="11">UBA4 homolog</fullName>
    </alternativeName>
    <alternativeName>
        <fullName evidence="11">Ubiquitin-like protein activator 4 homolog</fullName>
    </alternativeName>
    <domain>
        <recommendedName>
            <fullName evidence="11">Adenylyltransferase</fullName>
            <ecNumber evidence="11">2.7.7.-</ecNumber>
        </recommendedName>
    </domain>
    <domain>
        <recommendedName>
            <fullName evidence="11">Sulfurtransferase</fullName>
            <ecNumber evidence="11">2.8.1.-</ecNumber>
        </recommendedName>
    </domain>
</protein>
<dbReference type="GO" id="GO:0005524">
    <property type="term" value="F:ATP binding"/>
    <property type="evidence" value="ECO:0007669"/>
    <property type="project" value="UniProtKB-KW"/>
</dbReference>
<feature type="binding site" evidence="11">
    <location>
        <position position="249"/>
    </location>
    <ligand>
        <name>Zn(2+)</name>
        <dbReference type="ChEBI" id="CHEBI:29105"/>
    </ligand>
</feature>
<keyword evidence="7 11" id="KW-0862">Zinc</keyword>
<dbReference type="InterPro" id="IPR036873">
    <property type="entry name" value="Rhodanese-like_dom_sf"/>
</dbReference>
<evidence type="ECO:0000256" key="3">
    <source>
        <dbReference type="ARBA" id="ARBA00022679"/>
    </source>
</evidence>
<dbReference type="InterPro" id="IPR028885">
    <property type="entry name" value="MOCS3/Uba4"/>
</dbReference>